<evidence type="ECO:0000313" key="2">
    <source>
        <dbReference type="Proteomes" id="UP000250321"/>
    </source>
</evidence>
<organism evidence="1 2">
    <name type="scientific">Prunus yedoensis var. nudiflora</name>
    <dbReference type="NCBI Taxonomy" id="2094558"/>
    <lineage>
        <taxon>Eukaryota</taxon>
        <taxon>Viridiplantae</taxon>
        <taxon>Streptophyta</taxon>
        <taxon>Embryophyta</taxon>
        <taxon>Tracheophyta</taxon>
        <taxon>Spermatophyta</taxon>
        <taxon>Magnoliopsida</taxon>
        <taxon>eudicotyledons</taxon>
        <taxon>Gunneridae</taxon>
        <taxon>Pentapetalae</taxon>
        <taxon>rosids</taxon>
        <taxon>fabids</taxon>
        <taxon>Rosales</taxon>
        <taxon>Rosaceae</taxon>
        <taxon>Amygdaloideae</taxon>
        <taxon>Amygdaleae</taxon>
        <taxon>Prunus</taxon>
    </lineage>
</organism>
<sequence length="76" mass="8640">MTSALHHPAQAEAQARSARGLAQFDGTHHLPGQFFFRWSIFGLPWGAFCPVLCQGWRCSYHVLNLVPRIRYLANVM</sequence>
<proteinExistence type="predicted"/>
<gene>
    <name evidence="1" type="ORF">Pyn_13662</name>
</gene>
<reference evidence="1 2" key="1">
    <citation type="submission" date="2018-02" db="EMBL/GenBank/DDBJ databases">
        <title>Draft genome of wild Prunus yedoensis var. nudiflora.</title>
        <authorList>
            <person name="Baek S."/>
            <person name="Kim J.-H."/>
            <person name="Choi K."/>
            <person name="Kim G.-B."/>
            <person name="Cho A."/>
            <person name="Jang H."/>
            <person name="Shin C.-H."/>
            <person name="Yu H.-J."/>
            <person name="Mun J.-H."/>
        </authorList>
    </citation>
    <scope>NUCLEOTIDE SEQUENCE [LARGE SCALE GENOMIC DNA]</scope>
    <source>
        <strain evidence="2">cv. Jeju island</strain>
        <tissue evidence="1">Leaf</tissue>
    </source>
</reference>
<evidence type="ECO:0000313" key="1">
    <source>
        <dbReference type="EMBL" id="PQQ13355.1"/>
    </source>
</evidence>
<keyword evidence="2" id="KW-1185">Reference proteome</keyword>
<name>A0A314YZ21_PRUYE</name>
<dbReference type="AlphaFoldDB" id="A0A314YZ21"/>
<comment type="caution">
    <text evidence="1">The sequence shown here is derived from an EMBL/GenBank/DDBJ whole genome shotgun (WGS) entry which is preliminary data.</text>
</comment>
<dbReference type="EMBL" id="PJQY01000304">
    <property type="protein sequence ID" value="PQQ13355.1"/>
    <property type="molecule type" value="Genomic_DNA"/>
</dbReference>
<accession>A0A314YZ21</accession>
<protein>
    <submittedName>
        <fullName evidence="1">Uncharacterized protein</fullName>
    </submittedName>
</protein>
<dbReference type="Proteomes" id="UP000250321">
    <property type="component" value="Unassembled WGS sequence"/>
</dbReference>